<feature type="repeat" description="TPR" evidence="3">
    <location>
        <begin position="164"/>
        <end position="197"/>
    </location>
</feature>
<dbReference type="PANTHER" id="PTHR22904:SF523">
    <property type="entry name" value="STRESS-INDUCED-PHOSPHOPROTEIN 1"/>
    <property type="match status" value="1"/>
</dbReference>
<evidence type="ECO:0000256" key="3">
    <source>
        <dbReference type="PROSITE-ProRule" id="PRU00339"/>
    </source>
</evidence>
<evidence type="ECO:0000313" key="4">
    <source>
        <dbReference type="EMBL" id="PVV01963.1"/>
    </source>
</evidence>
<dbReference type="OrthoDB" id="433738at2759"/>
<gene>
    <name evidence="4" type="ORF">BB560_003600</name>
</gene>
<evidence type="ECO:0000313" key="5">
    <source>
        <dbReference type="Proteomes" id="UP000245609"/>
    </source>
</evidence>
<sequence>MTLQIKPYGSRPTFAVEETAPIIELEDNQGVVLKDSLYHCKEHLKQVCVECNFDYSLQNFLTRQMEHNGTGVPIPSEEIQKKIQELKTQGNSFFRTKNFEQAAAKYTQALACCNQRPPWDPASIISEESSVLYCNRAACFLEMGKYAEALWETEVVIRLKRTWGKAHYRRGKAYLMLGRYKEAAESLEFALVYGADNAETRKALKEAKAML</sequence>
<organism evidence="4 5">
    <name type="scientific">Smittium megazygosporum</name>
    <dbReference type="NCBI Taxonomy" id="133381"/>
    <lineage>
        <taxon>Eukaryota</taxon>
        <taxon>Fungi</taxon>
        <taxon>Fungi incertae sedis</taxon>
        <taxon>Zoopagomycota</taxon>
        <taxon>Kickxellomycotina</taxon>
        <taxon>Harpellomycetes</taxon>
        <taxon>Harpellales</taxon>
        <taxon>Legeriomycetaceae</taxon>
        <taxon>Smittium</taxon>
    </lineage>
</organism>
<dbReference type="SMART" id="SM00028">
    <property type="entry name" value="TPR"/>
    <property type="match status" value="3"/>
</dbReference>
<dbReference type="STRING" id="133381.A0A2T9ZBJ2"/>
<dbReference type="Gene3D" id="1.25.40.10">
    <property type="entry name" value="Tetratricopeptide repeat domain"/>
    <property type="match status" value="1"/>
</dbReference>
<dbReference type="SUPFAM" id="SSF48452">
    <property type="entry name" value="TPR-like"/>
    <property type="match status" value="1"/>
</dbReference>
<evidence type="ECO:0000256" key="2">
    <source>
        <dbReference type="ARBA" id="ARBA00022803"/>
    </source>
</evidence>
<dbReference type="PANTHER" id="PTHR22904">
    <property type="entry name" value="TPR REPEAT CONTAINING PROTEIN"/>
    <property type="match status" value="1"/>
</dbReference>
<dbReference type="Proteomes" id="UP000245609">
    <property type="component" value="Unassembled WGS sequence"/>
</dbReference>
<name>A0A2T9ZBJ2_9FUNG</name>
<dbReference type="AlphaFoldDB" id="A0A2T9ZBJ2"/>
<dbReference type="InterPro" id="IPR011990">
    <property type="entry name" value="TPR-like_helical_dom_sf"/>
</dbReference>
<keyword evidence="1" id="KW-0677">Repeat</keyword>
<comment type="caution">
    <text evidence="4">The sequence shown here is derived from an EMBL/GenBank/DDBJ whole genome shotgun (WGS) entry which is preliminary data.</text>
</comment>
<dbReference type="GO" id="GO:0051879">
    <property type="term" value="F:Hsp90 protein binding"/>
    <property type="evidence" value="ECO:0007669"/>
    <property type="project" value="TreeGrafter"/>
</dbReference>
<accession>A0A2T9ZBJ2</accession>
<keyword evidence="5" id="KW-1185">Reference proteome</keyword>
<protein>
    <submittedName>
        <fullName evidence="4">Uncharacterized protein</fullName>
    </submittedName>
</protein>
<evidence type="ECO:0000256" key="1">
    <source>
        <dbReference type="ARBA" id="ARBA00022737"/>
    </source>
</evidence>
<dbReference type="EMBL" id="MBFS01000681">
    <property type="protein sequence ID" value="PVV01963.1"/>
    <property type="molecule type" value="Genomic_DNA"/>
</dbReference>
<keyword evidence="2 3" id="KW-0802">TPR repeat</keyword>
<dbReference type="PROSITE" id="PS50005">
    <property type="entry name" value="TPR"/>
    <property type="match status" value="1"/>
</dbReference>
<dbReference type="InterPro" id="IPR019734">
    <property type="entry name" value="TPR_rpt"/>
</dbReference>
<proteinExistence type="predicted"/>
<reference evidence="4 5" key="1">
    <citation type="journal article" date="2018" name="MBio">
        <title>Comparative Genomics Reveals the Core Gene Toolbox for the Fungus-Insect Symbiosis.</title>
        <authorList>
            <person name="Wang Y."/>
            <person name="Stata M."/>
            <person name="Wang W."/>
            <person name="Stajich J.E."/>
            <person name="White M.M."/>
            <person name="Moncalvo J.M."/>
        </authorList>
    </citation>
    <scope>NUCLEOTIDE SEQUENCE [LARGE SCALE GENOMIC DNA]</scope>
    <source>
        <strain evidence="4 5">SC-DP-2</strain>
    </source>
</reference>